<gene>
    <name evidence="1" type="ORF">FHR84_000669</name>
</gene>
<comment type="caution">
    <text evidence="1">The sequence shown here is derived from an EMBL/GenBank/DDBJ whole genome shotgun (WGS) entry which is preliminary data.</text>
</comment>
<dbReference type="RefSeq" id="WP_179533901.1">
    <property type="nucleotide sequence ID" value="NZ_JACBYW010000001.1"/>
</dbReference>
<reference evidence="1 2" key="1">
    <citation type="submission" date="2020-07" db="EMBL/GenBank/DDBJ databases">
        <title>Genomic Encyclopedia of Type Strains, Phase III (KMG-III): the genomes of soil and plant-associated and newly described type strains.</title>
        <authorList>
            <person name="Whitman W."/>
        </authorList>
    </citation>
    <scope>NUCLEOTIDE SEQUENCE [LARGE SCALE GENOMIC DNA]</scope>
    <source>
        <strain evidence="1 2">CECT 8576</strain>
    </source>
</reference>
<evidence type="ECO:0000313" key="2">
    <source>
        <dbReference type="Proteomes" id="UP000548304"/>
    </source>
</evidence>
<accession>A0A852YWR3</accession>
<dbReference type="Proteomes" id="UP000548304">
    <property type="component" value="Unassembled WGS sequence"/>
</dbReference>
<proteinExistence type="predicted"/>
<organism evidence="1 2">
    <name type="scientific">Actinopolyspora biskrensis</name>
    <dbReference type="NCBI Taxonomy" id="1470178"/>
    <lineage>
        <taxon>Bacteria</taxon>
        <taxon>Bacillati</taxon>
        <taxon>Actinomycetota</taxon>
        <taxon>Actinomycetes</taxon>
        <taxon>Actinopolysporales</taxon>
        <taxon>Actinopolysporaceae</taxon>
        <taxon>Actinopolyspora</taxon>
    </lineage>
</organism>
<sequence length="99" mass="10509">MSIFDDIGNGFKKVGEAILNGNARVNGAIVNGLGKVLHVEGFSEDELQQLPDGVTPSESWAKLSAALAEAEQHAQVLAEDWDNQKHVAAVLEKAATQKA</sequence>
<name>A0A852YWR3_9ACTN</name>
<evidence type="ECO:0000313" key="1">
    <source>
        <dbReference type="EMBL" id="NYH77355.1"/>
    </source>
</evidence>
<keyword evidence="2" id="KW-1185">Reference proteome</keyword>
<dbReference type="AlphaFoldDB" id="A0A852YWR3"/>
<protein>
    <submittedName>
        <fullName evidence="1">Uncharacterized protein</fullName>
    </submittedName>
</protein>
<dbReference type="EMBL" id="JACBYW010000001">
    <property type="protein sequence ID" value="NYH77355.1"/>
    <property type="molecule type" value="Genomic_DNA"/>
</dbReference>